<feature type="domain" description="Homeobox" evidence="10">
    <location>
        <begin position="179"/>
        <end position="239"/>
    </location>
</feature>
<evidence type="ECO:0000256" key="4">
    <source>
        <dbReference type="ARBA" id="ARBA00023155"/>
    </source>
</evidence>
<name>Q1HP71_9CNID</name>
<protein>
    <submittedName>
        <fullName evidence="11">Cnox-1</fullName>
    </submittedName>
</protein>
<proteinExistence type="predicted"/>
<dbReference type="GO" id="GO:0000981">
    <property type="term" value="F:DNA-binding transcription factor activity, RNA polymerase II-specific"/>
    <property type="evidence" value="ECO:0007669"/>
    <property type="project" value="InterPro"/>
</dbReference>
<dbReference type="PRINTS" id="PR00024">
    <property type="entry name" value="HOMEOBOX"/>
</dbReference>
<evidence type="ECO:0000256" key="1">
    <source>
        <dbReference type="ARBA" id="ARBA00004123"/>
    </source>
</evidence>
<evidence type="ECO:0000259" key="10">
    <source>
        <dbReference type="PROSITE" id="PS50071"/>
    </source>
</evidence>
<keyword evidence="3 6" id="KW-0238">DNA-binding</keyword>
<feature type="region of interest" description="Disordered" evidence="9">
    <location>
        <begin position="70"/>
        <end position="91"/>
    </location>
</feature>
<dbReference type="InterPro" id="IPR050296">
    <property type="entry name" value="Antp_homeobox"/>
</dbReference>
<evidence type="ECO:0000256" key="7">
    <source>
        <dbReference type="RuleBase" id="RU000682"/>
    </source>
</evidence>
<feature type="compositionally biased region" description="Polar residues" evidence="9">
    <location>
        <begin position="1"/>
        <end position="15"/>
    </location>
</feature>
<dbReference type="SUPFAM" id="SSF46689">
    <property type="entry name" value="Homeodomain-like"/>
    <property type="match status" value="1"/>
</dbReference>
<dbReference type="PROSITE" id="PS50071">
    <property type="entry name" value="HOMEOBOX_2"/>
    <property type="match status" value="1"/>
</dbReference>
<evidence type="ECO:0000256" key="8">
    <source>
        <dbReference type="SAM" id="Coils"/>
    </source>
</evidence>
<dbReference type="Gene3D" id="1.10.10.60">
    <property type="entry name" value="Homeodomain-like"/>
    <property type="match status" value="1"/>
</dbReference>
<dbReference type="InterPro" id="IPR017970">
    <property type="entry name" value="Homeobox_CS"/>
</dbReference>
<dbReference type="GO" id="GO:0005634">
    <property type="term" value="C:nucleus"/>
    <property type="evidence" value="ECO:0007669"/>
    <property type="project" value="UniProtKB-SubCell"/>
</dbReference>
<sequence>MEISRLQQIDSTQNNDNDDRYHYAHNSRTPALISSHATNFRSAFLPTTLSSHQYQSSVIRNIDNSTDTTSFGSFSHGNESSTHNSLPYPPNSTHIELPSYLSNTGLPPATSSLSAFYNPIHSSSQAHLAEYQQWPYGNVSPSGNYIYGYGSPMNNGFNPYSSVDSNGFAGSSSWLYRDIDSKRKRMTYSRKQLLELEKEFHLSHFLKKERRVDLAKQLNLSERQIKIWFQNRRMKFKKENKKTSSSESIMNQEAPKIEEHPDIISENVTEQQETNENIENEEKDKKMNIQQINLNDMKNFMMSHVARI</sequence>
<feature type="compositionally biased region" description="Polar residues" evidence="9">
    <location>
        <begin position="70"/>
        <end position="85"/>
    </location>
</feature>
<dbReference type="Pfam" id="PF00046">
    <property type="entry name" value="Homeodomain"/>
    <property type="match status" value="1"/>
</dbReference>
<keyword evidence="4 6" id="KW-0371">Homeobox</keyword>
<dbReference type="PANTHER" id="PTHR45659:SF4">
    <property type="entry name" value="HOMEOBOX PROTEIN ABDOMINAL-A"/>
    <property type="match status" value="1"/>
</dbReference>
<dbReference type="GO" id="GO:0009952">
    <property type="term" value="P:anterior/posterior pattern specification"/>
    <property type="evidence" value="ECO:0007669"/>
    <property type="project" value="TreeGrafter"/>
</dbReference>
<dbReference type="CDD" id="cd00086">
    <property type="entry name" value="homeodomain"/>
    <property type="match status" value="1"/>
</dbReference>
<dbReference type="AlphaFoldDB" id="Q1HP71"/>
<dbReference type="InterPro" id="IPR020479">
    <property type="entry name" value="HD_metazoa"/>
</dbReference>
<evidence type="ECO:0000256" key="2">
    <source>
        <dbReference type="ARBA" id="ARBA00022473"/>
    </source>
</evidence>
<dbReference type="InterPro" id="IPR001356">
    <property type="entry name" value="HD"/>
</dbReference>
<dbReference type="PANTHER" id="PTHR45659">
    <property type="entry name" value="HOMEOBOX PROTEIN HOX"/>
    <property type="match status" value="1"/>
</dbReference>
<dbReference type="PROSITE" id="PS00027">
    <property type="entry name" value="HOMEOBOX_1"/>
    <property type="match status" value="1"/>
</dbReference>
<evidence type="ECO:0000256" key="3">
    <source>
        <dbReference type="ARBA" id="ARBA00023125"/>
    </source>
</evidence>
<reference evidence="11" key="1">
    <citation type="journal article" date="2006" name="Curr. Biol.">
        <title>Axial patterning and diversification in the cnidaria predate the Hox system.</title>
        <authorList>
            <person name="Kamm K."/>
            <person name="Schierwater B."/>
            <person name="Jakob W."/>
            <person name="Dellaporta S."/>
            <person name="Miller D."/>
        </authorList>
    </citation>
    <scope>NUCLEOTIDE SEQUENCE</scope>
</reference>
<keyword evidence="2" id="KW-0217">Developmental protein</keyword>
<dbReference type="GO" id="GO:0000978">
    <property type="term" value="F:RNA polymerase II cis-regulatory region sequence-specific DNA binding"/>
    <property type="evidence" value="ECO:0007669"/>
    <property type="project" value="TreeGrafter"/>
</dbReference>
<dbReference type="InterPro" id="IPR009057">
    <property type="entry name" value="Homeodomain-like_sf"/>
</dbReference>
<evidence type="ECO:0000256" key="5">
    <source>
        <dbReference type="ARBA" id="ARBA00023242"/>
    </source>
</evidence>
<dbReference type="SMART" id="SM00389">
    <property type="entry name" value="HOX"/>
    <property type="match status" value="1"/>
</dbReference>
<feature type="region of interest" description="Disordered" evidence="9">
    <location>
        <begin position="1"/>
        <end position="23"/>
    </location>
</feature>
<evidence type="ECO:0000256" key="6">
    <source>
        <dbReference type="PROSITE-ProRule" id="PRU00108"/>
    </source>
</evidence>
<comment type="subcellular location">
    <subcellularLocation>
        <location evidence="1 6 7">Nucleus</location>
    </subcellularLocation>
</comment>
<dbReference type="EMBL" id="DQ451870">
    <property type="protein sequence ID" value="ABE68629.1"/>
    <property type="molecule type" value="Genomic_DNA"/>
</dbReference>
<evidence type="ECO:0000256" key="9">
    <source>
        <dbReference type="SAM" id="MobiDB-lite"/>
    </source>
</evidence>
<keyword evidence="5 6" id="KW-0539">Nucleus</keyword>
<feature type="coiled-coil region" evidence="8">
    <location>
        <begin position="268"/>
        <end position="295"/>
    </location>
</feature>
<organism evidence="11">
    <name type="scientific">Eleutheria dichotoma</name>
    <dbReference type="NCBI Taxonomy" id="13050"/>
    <lineage>
        <taxon>Eukaryota</taxon>
        <taxon>Metazoa</taxon>
        <taxon>Cnidaria</taxon>
        <taxon>Hydrozoa</taxon>
        <taxon>Hydroidolina</taxon>
        <taxon>Anthoathecata</taxon>
        <taxon>Capitata</taxon>
        <taxon>Cladonematidae</taxon>
        <taxon>Eleutheria</taxon>
    </lineage>
</organism>
<keyword evidence="8" id="KW-0175">Coiled coil</keyword>
<evidence type="ECO:0000313" key="11">
    <source>
        <dbReference type="EMBL" id="ABE68629.1"/>
    </source>
</evidence>
<accession>Q1HP71</accession>
<feature type="DNA-binding region" description="Homeobox" evidence="6">
    <location>
        <begin position="181"/>
        <end position="240"/>
    </location>
</feature>